<evidence type="ECO:0000256" key="12">
    <source>
        <dbReference type="SAM" id="Phobius"/>
    </source>
</evidence>
<evidence type="ECO:0000313" key="16">
    <source>
        <dbReference type="Proteomes" id="UP000776252"/>
    </source>
</evidence>
<organism evidence="15 16">
    <name type="scientific">Clostridium frigoris</name>
    <dbReference type="NCBI Taxonomy" id="205327"/>
    <lineage>
        <taxon>Bacteria</taxon>
        <taxon>Bacillati</taxon>
        <taxon>Bacillota</taxon>
        <taxon>Clostridia</taxon>
        <taxon>Eubacteriales</taxon>
        <taxon>Clostridiaceae</taxon>
        <taxon>Clostridium</taxon>
    </lineage>
</organism>
<proteinExistence type="predicted"/>
<keyword evidence="5 12" id="KW-0812">Transmembrane</keyword>
<evidence type="ECO:0000256" key="6">
    <source>
        <dbReference type="ARBA" id="ARBA00022741"/>
    </source>
</evidence>
<evidence type="ECO:0000256" key="8">
    <source>
        <dbReference type="ARBA" id="ARBA00022840"/>
    </source>
</evidence>
<dbReference type="InterPro" id="IPR003594">
    <property type="entry name" value="HATPase_dom"/>
</dbReference>
<name>A0ABS6BWT7_9CLOT</name>
<evidence type="ECO:0000313" key="15">
    <source>
        <dbReference type="EMBL" id="MBU3160692.1"/>
    </source>
</evidence>
<evidence type="ECO:0000256" key="3">
    <source>
        <dbReference type="ARBA" id="ARBA00022553"/>
    </source>
</evidence>
<dbReference type="InterPro" id="IPR003660">
    <property type="entry name" value="HAMP_dom"/>
</dbReference>
<dbReference type="InterPro" id="IPR010559">
    <property type="entry name" value="Sig_transdc_His_kin_internal"/>
</dbReference>
<dbReference type="EMBL" id="JAHLDV010000033">
    <property type="protein sequence ID" value="MBU3160692.1"/>
    <property type="molecule type" value="Genomic_DNA"/>
</dbReference>
<dbReference type="SMART" id="SM00304">
    <property type="entry name" value="HAMP"/>
    <property type="match status" value="1"/>
</dbReference>
<evidence type="ECO:0000256" key="4">
    <source>
        <dbReference type="ARBA" id="ARBA00022679"/>
    </source>
</evidence>
<keyword evidence="9 12" id="KW-1133">Transmembrane helix</keyword>
<dbReference type="Pfam" id="PF00672">
    <property type="entry name" value="HAMP"/>
    <property type="match status" value="1"/>
</dbReference>
<dbReference type="PROSITE" id="PS50885">
    <property type="entry name" value="HAMP"/>
    <property type="match status" value="1"/>
</dbReference>
<keyword evidence="16" id="KW-1185">Reference proteome</keyword>
<dbReference type="PROSITE" id="PS50109">
    <property type="entry name" value="HIS_KIN"/>
    <property type="match status" value="1"/>
</dbReference>
<evidence type="ECO:0000256" key="1">
    <source>
        <dbReference type="ARBA" id="ARBA00004651"/>
    </source>
</evidence>
<gene>
    <name evidence="15" type="ORF">KPL37_13150</name>
</gene>
<dbReference type="Proteomes" id="UP000776252">
    <property type="component" value="Unassembled WGS sequence"/>
</dbReference>
<dbReference type="InterPro" id="IPR005467">
    <property type="entry name" value="His_kinase_dom"/>
</dbReference>
<comment type="caution">
    <text evidence="15">The sequence shown here is derived from an EMBL/GenBank/DDBJ whole genome shotgun (WGS) entry which is preliminary data.</text>
</comment>
<comment type="subcellular location">
    <subcellularLocation>
        <location evidence="1">Cell membrane</location>
        <topology evidence="1">Multi-pass membrane protein</topology>
    </subcellularLocation>
</comment>
<dbReference type="GO" id="GO:0016301">
    <property type="term" value="F:kinase activity"/>
    <property type="evidence" value="ECO:0007669"/>
    <property type="project" value="UniProtKB-KW"/>
</dbReference>
<dbReference type="Pfam" id="PF06580">
    <property type="entry name" value="His_kinase"/>
    <property type="match status" value="1"/>
</dbReference>
<evidence type="ECO:0000259" key="14">
    <source>
        <dbReference type="PROSITE" id="PS50885"/>
    </source>
</evidence>
<keyword evidence="6" id="KW-0547">Nucleotide-binding</keyword>
<sequence>MDKFINKLRNNSLFFKLTLIILVSSICISAITAFTIMNISKKVFINNFSVTNTKSLNEIKDNSADLNDKLISLMNTVNDSWAFRRYLSEYDTSMIDLSNIIYNMKQHLKNDTANLNARDVDFLLIGVNNSTYIGSSALLTTPINEIKKDKITKNSLLNPDKLLYQYNNSGFNSLTTHRNVIVATKVLHDQRTKQQFGMLYISINENTFKKLYSNFTTKSNDVAVISTDGTIVSSNKENVIGTIDKPLLNIAKTIATDNLKFKNVKLNDKNYTILAEYMPIYNFYLVNLIDTNLALEDMYNIKEIVLNCGLIIAISVSILFVITRKTINPLRVLVKEMSRITEGDFNNHINLAGSSEIRKLSSSFNFMLDDLNNYVEKLLIAQKEQRKLELSALQMQINPHFIYNTLASIKLLVLKEDKEKASETINSFISLLQNTISETSETITVEQEIENLKNYVFINETRCGDNIKVNFHVFEQCINYRLPKLVLQPFIENALFHAFSGNEEGRIHVFISIKNNNLLCEIIDNGIGIEETQLQSLYSSPTSKHIHFTGIGIKNVDNRIKLLYGNDYGVTITSKINVGTTINVSLPLINKPSTN</sequence>
<keyword evidence="2" id="KW-1003">Cell membrane</keyword>
<evidence type="ECO:0000256" key="7">
    <source>
        <dbReference type="ARBA" id="ARBA00022777"/>
    </source>
</evidence>
<accession>A0ABS6BWT7</accession>
<dbReference type="Pfam" id="PF02518">
    <property type="entry name" value="HATPase_c"/>
    <property type="match status" value="1"/>
</dbReference>
<keyword evidence="3" id="KW-0597">Phosphoprotein</keyword>
<dbReference type="CDD" id="cd06225">
    <property type="entry name" value="HAMP"/>
    <property type="match status" value="1"/>
</dbReference>
<evidence type="ECO:0000256" key="2">
    <source>
        <dbReference type="ARBA" id="ARBA00022475"/>
    </source>
</evidence>
<evidence type="ECO:0000259" key="13">
    <source>
        <dbReference type="PROSITE" id="PS50109"/>
    </source>
</evidence>
<dbReference type="InterPro" id="IPR050640">
    <property type="entry name" value="Bact_2-comp_sensor_kinase"/>
</dbReference>
<evidence type="ECO:0000256" key="9">
    <source>
        <dbReference type="ARBA" id="ARBA00022989"/>
    </source>
</evidence>
<feature type="domain" description="HAMP" evidence="14">
    <location>
        <begin position="324"/>
        <end position="376"/>
    </location>
</feature>
<feature type="transmembrane region" description="Helical" evidence="12">
    <location>
        <begin position="12"/>
        <end position="37"/>
    </location>
</feature>
<keyword evidence="7 15" id="KW-0418">Kinase</keyword>
<evidence type="ECO:0000256" key="11">
    <source>
        <dbReference type="ARBA" id="ARBA00023136"/>
    </source>
</evidence>
<dbReference type="PANTHER" id="PTHR34220:SF11">
    <property type="entry name" value="SENSOR PROTEIN KINASE HPTS"/>
    <property type="match status" value="1"/>
</dbReference>
<feature type="domain" description="Histidine kinase" evidence="13">
    <location>
        <begin position="397"/>
        <end position="590"/>
    </location>
</feature>
<dbReference type="RefSeq" id="WP_216150083.1">
    <property type="nucleotide sequence ID" value="NZ_JAHLDV010000033.1"/>
</dbReference>
<dbReference type="PANTHER" id="PTHR34220">
    <property type="entry name" value="SENSOR HISTIDINE KINASE YPDA"/>
    <property type="match status" value="1"/>
</dbReference>
<keyword evidence="8" id="KW-0067">ATP-binding</keyword>
<keyword evidence="10" id="KW-0902">Two-component regulatory system</keyword>
<reference evidence="15 16" key="1">
    <citation type="submission" date="2021-06" db="EMBL/GenBank/DDBJ databases">
        <title>Clostridia strains as spoilage organisms.</title>
        <authorList>
            <person name="Wambui J."/>
            <person name="Stephan R."/>
            <person name="Stevens M.J.A."/>
        </authorList>
    </citation>
    <scope>NUCLEOTIDE SEQUENCE [LARGE SCALE GENOMIC DNA]</scope>
    <source>
        <strain evidence="15 16">DSM 14204</strain>
    </source>
</reference>
<keyword evidence="11 12" id="KW-0472">Membrane</keyword>
<evidence type="ECO:0000256" key="10">
    <source>
        <dbReference type="ARBA" id="ARBA00023012"/>
    </source>
</evidence>
<dbReference type="SMART" id="SM00387">
    <property type="entry name" value="HATPase_c"/>
    <property type="match status" value="1"/>
</dbReference>
<evidence type="ECO:0000256" key="5">
    <source>
        <dbReference type="ARBA" id="ARBA00022692"/>
    </source>
</evidence>
<protein>
    <submittedName>
        <fullName evidence="15">Sensor histidine kinase</fullName>
    </submittedName>
</protein>
<keyword evidence="4" id="KW-0808">Transferase</keyword>